<evidence type="ECO:0000259" key="1">
    <source>
        <dbReference type="Pfam" id="PF01695"/>
    </source>
</evidence>
<gene>
    <name evidence="2" type="ORF">CLOSPI_01511</name>
</gene>
<sequence>MNSDSYVTTLLYIKYFINCNDLILQLKRAHLENRLETRLKFFAKYKLLIIDEVGFLPLDSESSNLLFQLITKRYEKHSTIITTNKSLSHWGEVFGDNVLANAILDRLIHHSHIINITGRSYRTKDKMSMIEDKDHNNQNW</sequence>
<proteinExistence type="predicted"/>
<reference evidence="2" key="1">
    <citation type="submission" date="2008-02" db="EMBL/GenBank/DDBJ databases">
        <authorList>
            <person name="Fulton L."/>
            <person name="Clifton S."/>
            <person name="Fulton B."/>
            <person name="Xu J."/>
            <person name="Minx P."/>
            <person name="Pepin K.H."/>
            <person name="Johnson M."/>
            <person name="Thiruvilangam P."/>
            <person name="Bhonagiri V."/>
            <person name="Nash W.E."/>
            <person name="Mardis E.R."/>
            <person name="Wilson R.K."/>
        </authorList>
    </citation>
    <scope>NUCLEOTIDE SEQUENCE [LARGE SCALE GENOMIC DNA]</scope>
    <source>
        <strain evidence="2">DSM 1552</strain>
    </source>
</reference>
<dbReference type="Proteomes" id="UP000004910">
    <property type="component" value="Unassembled WGS sequence"/>
</dbReference>
<dbReference type="Gene3D" id="3.40.50.300">
    <property type="entry name" value="P-loop containing nucleotide triphosphate hydrolases"/>
    <property type="match status" value="1"/>
</dbReference>
<feature type="domain" description="IstB-like ATP-binding" evidence="1">
    <location>
        <begin position="15"/>
        <end position="127"/>
    </location>
</feature>
<keyword evidence="3" id="KW-1185">Reference proteome</keyword>
<accession>B1C2P9</accession>
<protein>
    <submittedName>
        <fullName evidence="2">IstB-like ATP-binding protein</fullName>
    </submittedName>
</protein>
<evidence type="ECO:0000313" key="2">
    <source>
        <dbReference type="EMBL" id="EDS74734.1"/>
    </source>
</evidence>
<dbReference type="RefSeq" id="WP_004610025.1">
    <property type="nucleotide sequence ID" value="NZ_CP102275.1"/>
</dbReference>
<dbReference type="HOGENOM" id="CLU_062999_8_0_9"/>
<dbReference type="GO" id="GO:0005524">
    <property type="term" value="F:ATP binding"/>
    <property type="evidence" value="ECO:0007669"/>
    <property type="project" value="UniProtKB-KW"/>
</dbReference>
<dbReference type="InterPro" id="IPR002611">
    <property type="entry name" value="IstB_ATP-bd"/>
</dbReference>
<dbReference type="SUPFAM" id="SSF52540">
    <property type="entry name" value="P-loop containing nucleoside triphosphate hydrolases"/>
    <property type="match status" value="1"/>
</dbReference>
<dbReference type="InterPro" id="IPR027417">
    <property type="entry name" value="P-loop_NTPase"/>
</dbReference>
<name>B1C2P9_9FIRM</name>
<comment type="caution">
    <text evidence="2">The sequence shown here is derived from an EMBL/GenBank/DDBJ whole genome shotgun (WGS) entry which is preliminary data.</text>
</comment>
<evidence type="ECO:0000313" key="3">
    <source>
        <dbReference type="Proteomes" id="UP000004910"/>
    </source>
</evidence>
<dbReference type="Pfam" id="PF01695">
    <property type="entry name" value="IstB_IS21"/>
    <property type="match status" value="1"/>
</dbReference>
<organism evidence="2 3">
    <name type="scientific">Thomasclavelia spiroformis DSM 1552</name>
    <dbReference type="NCBI Taxonomy" id="428126"/>
    <lineage>
        <taxon>Bacteria</taxon>
        <taxon>Bacillati</taxon>
        <taxon>Bacillota</taxon>
        <taxon>Erysipelotrichia</taxon>
        <taxon>Erysipelotrichales</taxon>
        <taxon>Coprobacillaceae</taxon>
        <taxon>Thomasclavelia</taxon>
    </lineage>
</organism>
<dbReference type="GeneID" id="94017209"/>
<dbReference type="AlphaFoldDB" id="B1C2P9"/>
<dbReference type="OrthoDB" id="9776217at2"/>
<dbReference type="EMBL" id="ABIK02000010">
    <property type="protein sequence ID" value="EDS74734.1"/>
    <property type="molecule type" value="Genomic_DNA"/>
</dbReference>
<dbReference type="eggNOG" id="COG1484">
    <property type="taxonomic scope" value="Bacteria"/>
</dbReference>
<reference evidence="2" key="2">
    <citation type="submission" date="2014-06" db="EMBL/GenBank/DDBJ databases">
        <title>Draft genome sequence of Clostridium spiroforme (DSM 1552).</title>
        <authorList>
            <person name="Sudarsanam P."/>
            <person name="Ley R."/>
            <person name="Guruge J."/>
            <person name="Turnbaugh P.J."/>
            <person name="Mahowald M."/>
            <person name="Liep D."/>
            <person name="Gordon J."/>
        </authorList>
    </citation>
    <scope>NUCLEOTIDE SEQUENCE</scope>
    <source>
        <strain evidence="2">DSM 1552</strain>
    </source>
</reference>
<dbReference type="STRING" id="428126.CLOSPI_01511"/>